<accession>A0ABV8LI40</accession>
<keyword evidence="2" id="KW-1185">Reference proteome</keyword>
<dbReference type="RefSeq" id="WP_253757519.1">
    <property type="nucleotide sequence ID" value="NZ_JAMZDZ010000001.1"/>
</dbReference>
<reference evidence="2" key="1">
    <citation type="journal article" date="2019" name="Int. J. Syst. Evol. Microbiol.">
        <title>The Global Catalogue of Microorganisms (GCM) 10K type strain sequencing project: providing services to taxonomists for standard genome sequencing and annotation.</title>
        <authorList>
            <consortium name="The Broad Institute Genomics Platform"/>
            <consortium name="The Broad Institute Genome Sequencing Center for Infectious Disease"/>
            <person name="Wu L."/>
            <person name="Ma J."/>
        </authorList>
    </citation>
    <scope>NUCLEOTIDE SEQUENCE [LARGE SCALE GENOMIC DNA]</scope>
    <source>
        <strain evidence="2">CGMCC 4.7289</strain>
    </source>
</reference>
<name>A0ABV8LI40_9ACTN</name>
<evidence type="ECO:0000313" key="2">
    <source>
        <dbReference type="Proteomes" id="UP001595816"/>
    </source>
</evidence>
<dbReference type="Pfam" id="PF13814">
    <property type="entry name" value="Replic_Relax"/>
    <property type="match status" value="1"/>
</dbReference>
<proteinExistence type="predicted"/>
<comment type="caution">
    <text evidence="1">The sequence shown here is derived from an EMBL/GenBank/DDBJ whole genome shotgun (WGS) entry which is preliminary data.</text>
</comment>
<gene>
    <name evidence="1" type="ORF">ACFOZ4_08460</name>
</gene>
<protein>
    <submittedName>
        <fullName evidence="1">Replication-relaxation family protein</fullName>
    </submittedName>
</protein>
<dbReference type="Proteomes" id="UP001595816">
    <property type="component" value="Unassembled WGS sequence"/>
</dbReference>
<dbReference type="InterPro" id="IPR025855">
    <property type="entry name" value="Replic_Relax"/>
</dbReference>
<sequence>MTLLDHHQVLTTDHITRLFFLAPRTARHRLAELLALELVDRFRFARTGGGTDPYHWVLGHAGQRFQAASRGEPEPSARAASQRISRLSANPRLHHLLIVNEFFVRLSEYARRHDGADLVRWWSEQQAQQFKSTKAMINPDGHGLWSRDGQMAGFWLEADTGTEPLTRVVAKLDGYRRFSTDSGPRYPVLFWLASPTREEHLHRLLSQKPPGVATLTATQDTNPAEAVWLPADATTRVALEQLPSFHGHNTPSNPNFVEGVLHLGQ</sequence>
<evidence type="ECO:0000313" key="1">
    <source>
        <dbReference type="EMBL" id="MFC4130636.1"/>
    </source>
</evidence>
<organism evidence="1 2">
    <name type="scientific">Hamadaea flava</name>
    <dbReference type="NCBI Taxonomy" id="1742688"/>
    <lineage>
        <taxon>Bacteria</taxon>
        <taxon>Bacillati</taxon>
        <taxon>Actinomycetota</taxon>
        <taxon>Actinomycetes</taxon>
        <taxon>Micromonosporales</taxon>
        <taxon>Micromonosporaceae</taxon>
        <taxon>Hamadaea</taxon>
    </lineage>
</organism>
<dbReference type="EMBL" id="JBHSAY010000005">
    <property type="protein sequence ID" value="MFC4130636.1"/>
    <property type="molecule type" value="Genomic_DNA"/>
</dbReference>